<dbReference type="STRING" id="455432.AWN90_22370"/>
<dbReference type="PANTHER" id="PTHR35176:SF6">
    <property type="entry name" value="HEME OXYGENASE HI_0854-RELATED"/>
    <property type="match status" value="1"/>
</dbReference>
<dbReference type="GO" id="GO:0070967">
    <property type="term" value="F:coenzyme F420 binding"/>
    <property type="evidence" value="ECO:0007669"/>
    <property type="project" value="TreeGrafter"/>
</dbReference>
<dbReference type="GO" id="GO:0005829">
    <property type="term" value="C:cytosol"/>
    <property type="evidence" value="ECO:0007669"/>
    <property type="project" value="TreeGrafter"/>
</dbReference>
<dbReference type="RefSeq" id="WP_067586427.1">
    <property type="nucleotide sequence ID" value="NZ_JABMCZ010000005.1"/>
</dbReference>
<dbReference type="AlphaFoldDB" id="A0A164NVS1"/>
<dbReference type="Proteomes" id="UP000076512">
    <property type="component" value="Unassembled WGS sequence"/>
</dbReference>
<dbReference type="OrthoDB" id="162914at2"/>
<evidence type="ECO:0000313" key="3">
    <source>
        <dbReference type="EMBL" id="KZM74787.1"/>
    </source>
</evidence>
<protein>
    <submittedName>
        <fullName evidence="3">PPOX class F420-dependent enzyme</fullName>
    </submittedName>
</protein>
<reference evidence="3 4" key="1">
    <citation type="submission" date="2016-04" db="EMBL/GenBank/DDBJ databases">
        <authorList>
            <person name="Evans L.H."/>
            <person name="Alamgir A."/>
            <person name="Owens N."/>
            <person name="Weber N.D."/>
            <person name="Virtaneva K."/>
            <person name="Barbian K."/>
            <person name="Babar A."/>
            <person name="Rosenke K."/>
        </authorList>
    </citation>
    <scope>NUCLEOTIDE SEQUENCE [LARGE SCALE GENOMIC DNA]</scope>
    <source>
        <strain evidence="3 4">IFM 0406</strain>
    </source>
</reference>
<evidence type="ECO:0000313" key="4">
    <source>
        <dbReference type="Proteomes" id="UP000076512"/>
    </source>
</evidence>
<dbReference type="Pfam" id="PF01243">
    <property type="entry name" value="PNPOx_N"/>
    <property type="match status" value="1"/>
</dbReference>
<keyword evidence="4" id="KW-1185">Reference proteome</keyword>
<dbReference type="PANTHER" id="PTHR35176">
    <property type="entry name" value="HEME OXYGENASE HI_0854-RELATED"/>
    <property type="match status" value="1"/>
</dbReference>
<gene>
    <name evidence="3" type="ORF">AWN90_22370</name>
</gene>
<evidence type="ECO:0000256" key="1">
    <source>
        <dbReference type="ARBA" id="ARBA00023002"/>
    </source>
</evidence>
<evidence type="ECO:0000259" key="2">
    <source>
        <dbReference type="Pfam" id="PF01243"/>
    </source>
</evidence>
<dbReference type="GO" id="GO:0016627">
    <property type="term" value="F:oxidoreductase activity, acting on the CH-CH group of donors"/>
    <property type="evidence" value="ECO:0007669"/>
    <property type="project" value="TreeGrafter"/>
</dbReference>
<dbReference type="Gene3D" id="2.30.110.10">
    <property type="entry name" value="Electron Transport, Fmn-binding Protein, Chain A"/>
    <property type="match status" value="1"/>
</dbReference>
<keyword evidence="1" id="KW-0560">Oxidoreductase</keyword>
<organism evidence="3 4">
    <name type="scientific">Nocardia terpenica</name>
    <dbReference type="NCBI Taxonomy" id="455432"/>
    <lineage>
        <taxon>Bacteria</taxon>
        <taxon>Bacillati</taxon>
        <taxon>Actinomycetota</taxon>
        <taxon>Actinomycetes</taxon>
        <taxon>Mycobacteriales</taxon>
        <taxon>Nocardiaceae</taxon>
        <taxon>Nocardia</taxon>
    </lineage>
</organism>
<proteinExistence type="predicted"/>
<dbReference type="InterPro" id="IPR019920">
    <property type="entry name" value="F420-binding_dom_put"/>
</dbReference>
<comment type="caution">
    <text evidence="3">The sequence shown here is derived from an EMBL/GenBank/DDBJ whole genome shotgun (WGS) entry which is preliminary data.</text>
</comment>
<dbReference type="InterPro" id="IPR012349">
    <property type="entry name" value="Split_barrel_FMN-bd"/>
</dbReference>
<sequence length="136" mass="15450">MTIQLPTDLQKYLDEAKVFATMATVGRDGQPHLTVNWIERDGDELLYSTTVTRQQYKNLVRDPRVSVLINPPETPYVYAQIRGTATITPDPDRELPDRLSLKYTGQHYADFNPASVRDADRVIVRITPTKVTGQFS</sequence>
<feature type="domain" description="Pyridoxamine 5'-phosphate oxidase N-terminal" evidence="2">
    <location>
        <begin position="17"/>
        <end position="133"/>
    </location>
</feature>
<dbReference type="NCBIfam" id="TIGR03618">
    <property type="entry name" value="Rv1155_F420"/>
    <property type="match status" value="1"/>
</dbReference>
<dbReference type="InterPro" id="IPR052019">
    <property type="entry name" value="F420H2_bilvrd_red/Heme_oxyg"/>
</dbReference>
<dbReference type="EMBL" id="LWGR01000004">
    <property type="protein sequence ID" value="KZM74787.1"/>
    <property type="molecule type" value="Genomic_DNA"/>
</dbReference>
<dbReference type="InterPro" id="IPR011576">
    <property type="entry name" value="Pyridox_Oxase_N"/>
</dbReference>
<dbReference type="SUPFAM" id="SSF50475">
    <property type="entry name" value="FMN-binding split barrel"/>
    <property type="match status" value="1"/>
</dbReference>
<accession>A0A164NVS1</accession>
<name>A0A164NVS1_9NOCA</name>